<evidence type="ECO:0000256" key="7">
    <source>
        <dbReference type="HAMAP-Rule" id="MF_00159"/>
    </source>
</evidence>
<dbReference type="GO" id="GO:0141197">
    <property type="term" value="F:4-hydroxy-3-methylbut-2-enyl-diphosphate synthase activity (flavodoxin)"/>
    <property type="evidence" value="ECO:0007669"/>
    <property type="project" value="UniProtKB-EC"/>
</dbReference>
<evidence type="ECO:0000256" key="3">
    <source>
        <dbReference type="ARBA" id="ARBA00023002"/>
    </source>
</evidence>
<dbReference type="SUPFAM" id="SSF51717">
    <property type="entry name" value="Dihydropteroate synthetase-like"/>
    <property type="match status" value="1"/>
</dbReference>
<dbReference type="InterPro" id="IPR004588">
    <property type="entry name" value="IspG_bac-typ"/>
</dbReference>
<keyword evidence="3 7" id="KW-0560">Oxidoreductase</keyword>
<dbReference type="GO" id="GO:0046429">
    <property type="term" value="F:4-hydroxy-3-methylbut-2-en-1-yl diphosphate synthase activity (ferredoxin)"/>
    <property type="evidence" value="ECO:0007669"/>
    <property type="project" value="UniProtKB-UniRule"/>
</dbReference>
<comment type="catalytic activity">
    <reaction evidence="7">
        <text>(2E)-4-hydroxy-3-methylbut-2-enyl diphosphate + oxidized [flavodoxin] + H2O + 2 H(+) = 2-C-methyl-D-erythritol 2,4-cyclic diphosphate + reduced [flavodoxin]</text>
        <dbReference type="Rhea" id="RHEA:43604"/>
        <dbReference type="Rhea" id="RHEA-COMP:10622"/>
        <dbReference type="Rhea" id="RHEA-COMP:10623"/>
        <dbReference type="ChEBI" id="CHEBI:15377"/>
        <dbReference type="ChEBI" id="CHEBI:15378"/>
        <dbReference type="ChEBI" id="CHEBI:57618"/>
        <dbReference type="ChEBI" id="CHEBI:58210"/>
        <dbReference type="ChEBI" id="CHEBI:58483"/>
        <dbReference type="ChEBI" id="CHEBI:128753"/>
        <dbReference type="EC" id="1.17.7.3"/>
    </reaction>
</comment>
<evidence type="ECO:0000256" key="5">
    <source>
        <dbReference type="ARBA" id="ARBA00023014"/>
    </source>
</evidence>
<reference evidence="10 11" key="1">
    <citation type="submission" date="2016-09" db="EMBL/GenBank/DDBJ databases">
        <title>Genome sequence of Eubacterium angustum.</title>
        <authorList>
            <person name="Poehlein A."/>
            <person name="Daniel R."/>
        </authorList>
    </citation>
    <scope>NUCLEOTIDE SEQUENCE [LARGE SCALE GENOMIC DNA]</scope>
    <source>
        <strain evidence="10 11">DSM 1989</strain>
    </source>
</reference>
<evidence type="ECO:0000256" key="1">
    <source>
        <dbReference type="ARBA" id="ARBA00022485"/>
    </source>
</evidence>
<gene>
    <name evidence="7 10" type="primary">ispG</name>
    <name evidence="10" type="ORF">EUAN_05800</name>
</gene>
<sequence>MRRESRRIYCGDVPIGGGSQVTVQSMTNTDTRDVEATVSQIKAMEAEGCDIVRLAVLDMDAARAIGEIKKSVSIPLIADIHFDYRLAIESVESGVDGLRINPGNIGGRDRVEKVVEVCRERNIPIRIGVNSGSIRQDILDRFGGVNEDSLVYSAMEHVKILEELDYRNIKLSLKTTDVDLTFRAYKKIAKMVDYPLHLGITEAGTVWAGTIKSAVGIGAMLLEGIGDTLRVSLTGDPVEEIRVGKQILRTVGLLKDRIEIVSCPTCGRTQIDLIKLANEVEKRISHIEKPIKLAIMGCVVNGPGEAKEADIGIAGGKGEGLIFKKGKIVKKVREEDLLEELIKEIENM</sequence>
<dbReference type="InterPro" id="IPR058579">
    <property type="entry name" value="IspG_C"/>
</dbReference>
<dbReference type="Gene3D" id="3.20.20.20">
    <property type="entry name" value="Dihydropteroate synthase-like"/>
    <property type="match status" value="1"/>
</dbReference>
<evidence type="ECO:0000259" key="9">
    <source>
        <dbReference type="Pfam" id="PF26540"/>
    </source>
</evidence>
<organism evidence="10 11">
    <name type="scientific">Andreesenia angusta</name>
    <dbReference type="NCBI Taxonomy" id="39480"/>
    <lineage>
        <taxon>Bacteria</taxon>
        <taxon>Bacillati</taxon>
        <taxon>Bacillota</taxon>
        <taxon>Tissierellia</taxon>
        <taxon>Tissierellales</taxon>
        <taxon>Gottschalkiaceae</taxon>
        <taxon>Andreesenia</taxon>
    </lineage>
</organism>
<evidence type="ECO:0000256" key="2">
    <source>
        <dbReference type="ARBA" id="ARBA00022723"/>
    </source>
</evidence>
<dbReference type="FunFam" id="3.20.20.20:FF:000001">
    <property type="entry name" value="4-hydroxy-3-methylbut-2-en-1-yl diphosphate synthase (flavodoxin)"/>
    <property type="match status" value="1"/>
</dbReference>
<dbReference type="UniPathway" id="UPA00056">
    <property type="reaction ID" value="UER00096"/>
</dbReference>
<feature type="binding site" evidence="7">
    <location>
        <position position="298"/>
    </location>
    <ligand>
        <name>[4Fe-4S] cluster</name>
        <dbReference type="ChEBI" id="CHEBI:49883"/>
    </ligand>
</feature>
<comment type="pathway">
    <text evidence="7">Isoprenoid biosynthesis; isopentenyl diphosphate biosynthesis via DXP pathway; isopentenyl diphosphate from 1-deoxy-D-xylulose 5-phosphate: step 5/6.</text>
</comment>
<evidence type="ECO:0000256" key="6">
    <source>
        <dbReference type="ARBA" id="ARBA00023229"/>
    </source>
</evidence>
<dbReference type="PANTHER" id="PTHR30454">
    <property type="entry name" value="4-HYDROXY-3-METHYLBUT-2-EN-1-YL DIPHOSPHATE SYNTHASE"/>
    <property type="match status" value="1"/>
</dbReference>
<evidence type="ECO:0000313" key="11">
    <source>
        <dbReference type="Proteomes" id="UP000180254"/>
    </source>
</evidence>
<evidence type="ECO:0000256" key="4">
    <source>
        <dbReference type="ARBA" id="ARBA00023004"/>
    </source>
</evidence>
<dbReference type="GO" id="GO:0051539">
    <property type="term" value="F:4 iron, 4 sulfur cluster binding"/>
    <property type="evidence" value="ECO:0007669"/>
    <property type="project" value="UniProtKB-UniRule"/>
</dbReference>
<keyword evidence="2 7" id="KW-0479">Metal-binding</keyword>
<evidence type="ECO:0000313" key="10">
    <source>
        <dbReference type="EMBL" id="OHW62796.1"/>
    </source>
</evidence>
<name>A0A1S1V880_9FIRM</name>
<keyword evidence="11" id="KW-1185">Reference proteome</keyword>
<comment type="caution">
    <text evidence="10">The sequence shown here is derived from an EMBL/GenBank/DDBJ whole genome shotgun (WGS) entry which is preliminary data.</text>
</comment>
<keyword evidence="1 7" id="KW-0004">4Fe-4S</keyword>
<dbReference type="AlphaFoldDB" id="A0A1S1V880"/>
<feature type="binding site" evidence="7">
    <location>
        <position position="266"/>
    </location>
    <ligand>
        <name>[4Fe-4S] cluster</name>
        <dbReference type="ChEBI" id="CHEBI:49883"/>
    </ligand>
</feature>
<dbReference type="EC" id="1.17.7.3" evidence="7"/>
<evidence type="ECO:0000259" key="8">
    <source>
        <dbReference type="Pfam" id="PF04551"/>
    </source>
</evidence>
<dbReference type="GO" id="GO:0005506">
    <property type="term" value="F:iron ion binding"/>
    <property type="evidence" value="ECO:0007669"/>
    <property type="project" value="InterPro"/>
</dbReference>
<dbReference type="FunFam" id="3.30.413.10:FF:000005">
    <property type="entry name" value="4-hydroxy-3-methylbut-2-en-1-yl diphosphate synthase (flavodoxin)"/>
    <property type="match status" value="1"/>
</dbReference>
<dbReference type="STRING" id="39480.EUAN_05800"/>
<comment type="cofactor">
    <cofactor evidence="7">
        <name>[4Fe-4S] cluster</name>
        <dbReference type="ChEBI" id="CHEBI:49883"/>
    </cofactor>
    <text evidence="7">Binds 1 [4Fe-4S] cluster.</text>
</comment>
<dbReference type="InterPro" id="IPR011005">
    <property type="entry name" value="Dihydropteroate_synth-like_sf"/>
</dbReference>
<dbReference type="InterPro" id="IPR045854">
    <property type="entry name" value="NO2/SO3_Rdtase_4Fe4S_sf"/>
</dbReference>
<dbReference type="RefSeq" id="WP_071061507.1">
    <property type="nucleotide sequence ID" value="NZ_MKIE01000002.1"/>
</dbReference>
<dbReference type="GO" id="GO:0019288">
    <property type="term" value="P:isopentenyl diphosphate biosynthetic process, methylerythritol 4-phosphate pathway"/>
    <property type="evidence" value="ECO:0007669"/>
    <property type="project" value="UniProtKB-UniRule"/>
</dbReference>
<proteinExistence type="inferred from homology"/>
<dbReference type="PANTHER" id="PTHR30454:SF0">
    <property type="entry name" value="4-HYDROXY-3-METHYLBUT-2-EN-1-YL DIPHOSPHATE SYNTHASE (FERREDOXIN), CHLOROPLASTIC"/>
    <property type="match status" value="1"/>
</dbReference>
<dbReference type="GO" id="GO:0016114">
    <property type="term" value="P:terpenoid biosynthetic process"/>
    <property type="evidence" value="ECO:0007669"/>
    <property type="project" value="InterPro"/>
</dbReference>
<comment type="function">
    <text evidence="7">Converts 2C-methyl-D-erythritol 2,4-cyclodiphosphate (ME-2,4cPP) into 1-hydroxy-2-methyl-2-(E)-butenyl 4-diphosphate.</text>
</comment>
<dbReference type="SUPFAM" id="SSF56014">
    <property type="entry name" value="Nitrite and sulphite reductase 4Fe-4S domain-like"/>
    <property type="match status" value="1"/>
</dbReference>
<dbReference type="OrthoDB" id="9803214at2"/>
<feature type="domain" description="IspG TIM-barrel" evidence="8">
    <location>
        <begin position="6"/>
        <end position="244"/>
    </location>
</feature>
<feature type="domain" description="IspG C-terminal" evidence="9">
    <location>
        <begin position="259"/>
        <end position="347"/>
    </location>
</feature>
<dbReference type="HAMAP" id="MF_00159">
    <property type="entry name" value="IspG"/>
    <property type="match status" value="1"/>
</dbReference>
<dbReference type="InterPro" id="IPR016425">
    <property type="entry name" value="IspG_bac"/>
</dbReference>
<dbReference type="Pfam" id="PF26540">
    <property type="entry name" value="GcpE_C"/>
    <property type="match status" value="1"/>
</dbReference>
<keyword evidence="6 7" id="KW-0414">Isoprene biosynthesis</keyword>
<keyword evidence="5 7" id="KW-0411">Iron-sulfur</keyword>
<dbReference type="Gene3D" id="3.30.413.10">
    <property type="entry name" value="Sulfite Reductase Hemoprotein, domain 1"/>
    <property type="match status" value="1"/>
</dbReference>
<dbReference type="InterPro" id="IPR058578">
    <property type="entry name" value="IspG_TIM"/>
</dbReference>
<dbReference type="PIRSF" id="PIRSF004640">
    <property type="entry name" value="IspG"/>
    <property type="match status" value="1"/>
</dbReference>
<comment type="similarity">
    <text evidence="7">Belongs to the IspG family.</text>
</comment>
<dbReference type="Pfam" id="PF04551">
    <property type="entry name" value="GcpE"/>
    <property type="match status" value="1"/>
</dbReference>
<feature type="binding site" evidence="7">
    <location>
        <position position="263"/>
    </location>
    <ligand>
        <name>[4Fe-4S] cluster</name>
        <dbReference type="ChEBI" id="CHEBI:49883"/>
    </ligand>
</feature>
<dbReference type="EMBL" id="MKIE01000002">
    <property type="protein sequence ID" value="OHW62796.1"/>
    <property type="molecule type" value="Genomic_DNA"/>
</dbReference>
<keyword evidence="4 7" id="KW-0408">Iron</keyword>
<protein>
    <recommendedName>
        <fullName evidence="7">4-hydroxy-3-methylbut-2-en-1-yl diphosphate synthase (flavodoxin)</fullName>
        <ecNumber evidence="7">1.17.7.3</ecNumber>
    </recommendedName>
    <alternativeName>
        <fullName evidence="7">1-hydroxy-2-methyl-2-(E)-butenyl 4-diphosphate synthase</fullName>
    </alternativeName>
</protein>
<dbReference type="NCBIfam" id="TIGR00612">
    <property type="entry name" value="ispG_gcpE"/>
    <property type="match status" value="1"/>
</dbReference>
<accession>A0A1S1V880</accession>
<feature type="binding site" evidence="7">
    <location>
        <position position="305"/>
    </location>
    <ligand>
        <name>[4Fe-4S] cluster</name>
        <dbReference type="ChEBI" id="CHEBI:49883"/>
    </ligand>
</feature>
<dbReference type="NCBIfam" id="NF001540">
    <property type="entry name" value="PRK00366.1"/>
    <property type="match status" value="1"/>
</dbReference>
<dbReference type="Proteomes" id="UP000180254">
    <property type="component" value="Unassembled WGS sequence"/>
</dbReference>